<evidence type="ECO:0000256" key="1">
    <source>
        <dbReference type="ARBA" id="ARBA00000677"/>
    </source>
</evidence>
<dbReference type="NCBIfam" id="TIGR02227">
    <property type="entry name" value="sigpep_I_bact"/>
    <property type="match status" value="1"/>
</dbReference>
<feature type="region of interest" description="Disordered" evidence="8">
    <location>
        <begin position="1"/>
        <end position="67"/>
    </location>
</feature>
<dbReference type="InterPro" id="IPR019533">
    <property type="entry name" value="Peptidase_S26"/>
</dbReference>
<evidence type="ECO:0000256" key="3">
    <source>
        <dbReference type="ARBA" id="ARBA00009370"/>
    </source>
</evidence>
<evidence type="ECO:0000259" key="9">
    <source>
        <dbReference type="Pfam" id="PF10502"/>
    </source>
</evidence>
<dbReference type="CDD" id="cd06530">
    <property type="entry name" value="S26_SPase_I"/>
    <property type="match status" value="1"/>
</dbReference>
<dbReference type="InterPro" id="IPR036286">
    <property type="entry name" value="LexA/Signal_pep-like_sf"/>
</dbReference>
<protein>
    <recommendedName>
        <fullName evidence="4 7">Signal peptidase I</fullName>
        <ecNumber evidence="4 7">3.4.21.89</ecNumber>
    </recommendedName>
</protein>
<feature type="active site" evidence="6">
    <location>
        <position position="101"/>
    </location>
</feature>
<feature type="domain" description="Peptidase S26" evidence="9">
    <location>
        <begin position="71"/>
        <end position="261"/>
    </location>
</feature>
<evidence type="ECO:0000256" key="6">
    <source>
        <dbReference type="PIRSR" id="PIRSR600223-1"/>
    </source>
</evidence>
<feature type="compositionally biased region" description="Basic and acidic residues" evidence="8">
    <location>
        <begin position="55"/>
        <end position="67"/>
    </location>
</feature>
<feature type="active site" evidence="6">
    <location>
        <position position="169"/>
    </location>
</feature>
<feature type="compositionally biased region" description="Basic and acidic residues" evidence="8">
    <location>
        <begin position="226"/>
        <end position="238"/>
    </location>
</feature>
<dbReference type="PANTHER" id="PTHR43390:SF1">
    <property type="entry name" value="CHLOROPLAST PROCESSING PEPTIDASE"/>
    <property type="match status" value="1"/>
</dbReference>
<dbReference type="GO" id="GO:0004252">
    <property type="term" value="F:serine-type endopeptidase activity"/>
    <property type="evidence" value="ECO:0007669"/>
    <property type="project" value="InterPro"/>
</dbReference>
<dbReference type="GO" id="GO:0006465">
    <property type="term" value="P:signal peptide processing"/>
    <property type="evidence" value="ECO:0007669"/>
    <property type="project" value="InterPro"/>
</dbReference>
<keyword evidence="11" id="KW-1185">Reference proteome</keyword>
<evidence type="ECO:0000313" key="11">
    <source>
        <dbReference type="Proteomes" id="UP000240542"/>
    </source>
</evidence>
<accession>A0A2P8DH63</accession>
<sequence>MGGPGSVGGPGSGPASGADGDTGPGTSPGSPEPQESLESPEHSESSESPGSSAEDAGKDAGKKGSDRTSWREMAVIAAIGLALALVVQTWIVQPFSIPSGSMENTLLIGDRVFVDKLFYRANGVQRGDVIVFSGDESWDKPPGPDPWEPADLVPSGGILGFFSGTDYTKRVIGMPGDTVECCDSERRLLVNGEPLDEPYLFPDSLSTHQEFGPVTVGEGRLWVMGDHRGASHDSRGHSTDPGSDGTIPESSVIGKAFMIHWPFDRFGRLPDS</sequence>
<comment type="subcellular location">
    <subcellularLocation>
        <location evidence="2">Cell membrane</location>
        <topology evidence="2">Single-pass type II membrane protein</topology>
    </subcellularLocation>
    <subcellularLocation>
        <location evidence="7">Membrane</location>
        <topology evidence="7">Single-pass type II membrane protein</topology>
    </subcellularLocation>
</comment>
<comment type="caution">
    <text evidence="10">The sequence shown here is derived from an EMBL/GenBank/DDBJ whole genome shotgun (WGS) entry which is preliminary data.</text>
</comment>
<dbReference type="PANTHER" id="PTHR43390">
    <property type="entry name" value="SIGNAL PEPTIDASE I"/>
    <property type="match status" value="1"/>
</dbReference>
<dbReference type="Proteomes" id="UP000240542">
    <property type="component" value="Unassembled WGS sequence"/>
</dbReference>
<dbReference type="AlphaFoldDB" id="A0A2P8DH63"/>
<evidence type="ECO:0000256" key="4">
    <source>
        <dbReference type="ARBA" id="ARBA00013208"/>
    </source>
</evidence>
<dbReference type="GO" id="GO:0005886">
    <property type="term" value="C:plasma membrane"/>
    <property type="evidence" value="ECO:0007669"/>
    <property type="project" value="UniProtKB-SubCell"/>
</dbReference>
<evidence type="ECO:0000256" key="5">
    <source>
        <dbReference type="ARBA" id="ARBA00022801"/>
    </source>
</evidence>
<dbReference type="InterPro" id="IPR019758">
    <property type="entry name" value="Pept_S26A_signal_pept_1_CS"/>
</dbReference>
<dbReference type="EMBL" id="PYGA01000011">
    <property type="protein sequence ID" value="PSK96548.1"/>
    <property type="molecule type" value="Genomic_DNA"/>
</dbReference>
<dbReference type="InterPro" id="IPR000223">
    <property type="entry name" value="Pept_S26A_signal_pept_1"/>
</dbReference>
<dbReference type="Gene3D" id="2.10.109.10">
    <property type="entry name" value="Umud Fragment, subunit A"/>
    <property type="match status" value="1"/>
</dbReference>
<reference evidence="10 11" key="1">
    <citation type="submission" date="2018-03" db="EMBL/GenBank/DDBJ databases">
        <title>Genomic Encyclopedia of Archaeal and Bacterial Type Strains, Phase II (KMG-II): from individual species to whole genera.</title>
        <authorList>
            <person name="Goeker M."/>
        </authorList>
    </citation>
    <scope>NUCLEOTIDE SEQUENCE [LARGE SCALE GENOMIC DNA]</scope>
    <source>
        <strain evidence="10 11">DSM 45312</strain>
    </source>
</reference>
<name>A0A2P8DH63_9ACTN</name>
<keyword evidence="7" id="KW-0645">Protease</keyword>
<evidence type="ECO:0000256" key="2">
    <source>
        <dbReference type="ARBA" id="ARBA00004401"/>
    </source>
</evidence>
<comment type="similarity">
    <text evidence="3 7">Belongs to the peptidase S26 family.</text>
</comment>
<dbReference type="OrthoDB" id="9815782at2"/>
<feature type="region of interest" description="Disordered" evidence="8">
    <location>
        <begin position="226"/>
        <end position="249"/>
    </location>
</feature>
<dbReference type="Pfam" id="PF10502">
    <property type="entry name" value="Peptidase_S26"/>
    <property type="match status" value="1"/>
</dbReference>
<dbReference type="GO" id="GO:0009003">
    <property type="term" value="F:signal peptidase activity"/>
    <property type="evidence" value="ECO:0007669"/>
    <property type="project" value="UniProtKB-EC"/>
</dbReference>
<evidence type="ECO:0000256" key="8">
    <source>
        <dbReference type="SAM" id="MobiDB-lite"/>
    </source>
</evidence>
<proteinExistence type="inferred from homology"/>
<evidence type="ECO:0000256" key="7">
    <source>
        <dbReference type="RuleBase" id="RU362042"/>
    </source>
</evidence>
<dbReference type="SUPFAM" id="SSF51306">
    <property type="entry name" value="LexA/Signal peptidase"/>
    <property type="match status" value="1"/>
</dbReference>
<comment type="catalytic activity">
    <reaction evidence="1 7">
        <text>Cleavage of hydrophobic, N-terminal signal or leader sequences from secreted and periplasmic proteins.</text>
        <dbReference type="EC" id="3.4.21.89"/>
    </reaction>
</comment>
<organism evidence="10 11">
    <name type="scientific">Murinocardiopsis flavida</name>
    <dbReference type="NCBI Taxonomy" id="645275"/>
    <lineage>
        <taxon>Bacteria</taxon>
        <taxon>Bacillati</taxon>
        <taxon>Actinomycetota</taxon>
        <taxon>Actinomycetes</taxon>
        <taxon>Streptosporangiales</taxon>
        <taxon>Nocardiopsidaceae</taxon>
        <taxon>Murinocardiopsis</taxon>
    </lineage>
</organism>
<gene>
    <name evidence="10" type="ORF">CLV63_111143</name>
</gene>
<keyword evidence="5 7" id="KW-0378">Hydrolase</keyword>
<feature type="compositionally biased region" description="Gly residues" evidence="8">
    <location>
        <begin position="1"/>
        <end position="14"/>
    </location>
</feature>
<evidence type="ECO:0000313" key="10">
    <source>
        <dbReference type="EMBL" id="PSK96548.1"/>
    </source>
</evidence>
<dbReference type="EC" id="3.4.21.89" evidence="4 7"/>
<feature type="compositionally biased region" description="Low complexity" evidence="8">
    <location>
        <begin position="15"/>
        <end position="37"/>
    </location>
</feature>
<dbReference type="PRINTS" id="PR00727">
    <property type="entry name" value="LEADERPTASE"/>
</dbReference>
<dbReference type="PROSITE" id="PS00761">
    <property type="entry name" value="SPASE_I_3"/>
    <property type="match status" value="1"/>
</dbReference>